<dbReference type="STRING" id="502025.Hoch_6564"/>
<name>D0LRP0_HALO1</name>
<organism evidence="3 4">
    <name type="scientific">Haliangium ochraceum (strain DSM 14365 / JCM 11303 / SMP-2)</name>
    <dbReference type="NCBI Taxonomy" id="502025"/>
    <lineage>
        <taxon>Bacteria</taxon>
        <taxon>Pseudomonadati</taxon>
        <taxon>Myxococcota</taxon>
        <taxon>Polyangia</taxon>
        <taxon>Haliangiales</taxon>
        <taxon>Kofleriaceae</taxon>
        <taxon>Haliangium</taxon>
    </lineage>
</organism>
<dbReference type="GO" id="GO:0005737">
    <property type="term" value="C:cytoplasm"/>
    <property type="evidence" value="ECO:0007669"/>
    <property type="project" value="TreeGrafter"/>
</dbReference>
<dbReference type="InterPro" id="IPR045269">
    <property type="entry name" value="Atg1-like"/>
</dbReference>
<keyword evidence="4" id="KW-1185">Reference proteome</keyword>
<dbReference type="Pfam" id="PF00069">
    <property type="entry name" value="Pkinase"/>
    <property type="match status" value="1"/>
</dbReference>
<evidence type="ECO:0000313" key="4">
    <source>
        <dbReference type="Proteomes" id="UP000001880"/>
    </source>
</evidence>
<dbReference type="EMBL" id="CP001804">
    <property type="protein sequence ID" value="ACY19032.1"/>
    <property type="molecule type" value="Genomic_DNA"/>
</dbReference>
<gene>
    <name evidence="3" type="ordered locus">Hoch_6564</name>
</gene>
<keyword evidence="3" id="KW-0418">Kinase</keyword>
<dbReference type="CDD" id="cd14014">
    <property type="entry name" value="STKc_PknB_like"/>
    <property type="match status" value="1"/>
</dbReference>
<dbReference type="PROSITE" id="PS50011">
    <property type="entry name" value="PROTEIN_KINASE_DOM"/>
    <property type="match status" value="1"/>
</dbReference>
<feature type="domain" description="Protein kinase" evidence="2">
    <location>
        <begin position="23"/>
        <end position="277"/>
    </location>
</feature>
<evidence type="ECO:0000313" key="3">
    <source>
        <dbReference type="EMBL" id="ACY19032.1"/>
    </source>
</evidence>
<evidence type="ECO:0000259" key="2">
    <source>
        <dbReference type="PROSITE" id="PS50011"/>
    </source>
</evidence>
<dbReference type="HOGENOM" id="CLU_436645_0_0_7"/>
<dbReference type="OrthoDB" id="9801841at2"/>
<dbReference type="GO" id="GO:0005524">
    <property type="term" value="F:ATP binding"/>
    <property type="evidence" value="ECO:0007669"/>
    <property type="project" value="InterPro"/>
</dbReference>
<feature type="compositionally biased region" description="Low complexity" evidence="1">
    <location>
        <begin position="287"/>
        <end position="296"/>
    </location>
</feature>
<reference evidence="3 4" key="1">
    <citation type="journal article" date="2010" name="Stand. Genomic Sci.">
        <title>Complete genome sequence of Haliangium ochraceum type strain (SMP-2).</title>
        <authorList>
            <consortium name="US DOE Joint Genome Institute (JGI-PGF)"/>
            <person name="Ivanova N."/>
            <person name="Daum C."/>
            <person name="Lang E."/>
            <person name="Abt B."/>
            <person name="Kopitz M."/>
            <person name="Saunders E."/>
            <person name="Lapidus A."/>
            <person name="Lucas S."/>
            <person name="Glavina Del Rio T."/>
            <person name="Nolan M."/>
            <person name="Tice H."/>
            <person name="Copeland A."/>
            <person name="Cheng J.F."/>
            <person name="Chen F."/>
            <person name="Bruce D."/>
            <person name="Goodwin L."/>
            <person name="Pitluck S."/>
            <person name="Mavromatis K."/>
            <person name="Pati A."/>
            <person name="Mikhailova N."/>
            <person name="Chen A."/>
            <person name="Palaniappan K."/>
            <person name="Land M."/>
            <person name="Hauser L."/>
            <person name="Chang Y.J."/>
            <person name="Jeffries C.D."/>
            <person name="Detter J.C."/>
            <person name="Brettin T."/>
            <person name="Rohde M."/>
            <person name="Goker M."/>
            <person name="Bristow J."/>
            <person name="Markowitz V."/>
            <person name="Eisen J.A."/>
            <person name="Hugenholtz P."/>
            <person name="Kyrpides N.C."/>
            <person name="Klenk H.P."/>
        </authorList>
    </citation>
    <scope>NUCLEOTIDE SEQUENCE [LARGE SCALE GENOMIC DNA]</scope>
    <source>
        <strain evidence="4">DSM 14365 / CIP 107738 / JCM 11303 / AJ 13395 / SMP-2</strain>
    </source>
</reference>
<dbReference type="KEGG" id="hoh:Hoch_6564"/>
<dbReference type="GO" id="GO:0004674">
    <property type="term" value="F:protein serine/threonine kinase activity"/>
    <property type="evidence" value="ECO:0007669"/>
    <property type="project" value="UniProtKB-KW"/>
</dbReference>
<dbReference type="Gene3D" id="1.10.510.10">
    <property type="entry name" value="Transferase(Phosphotransferase) domain 1"/>
    <property type="match status" value="1"/>
</dbReference>
<dbReference type="RefSeq" id="WP_012831624.1">
    <property type="nucleotide sequence ID" value="NC_013440.1"/>
</dbReference>
<dbReference type="SUPFAM" id="SSF56112">
    <property type="entry name" value="Protein kinase-like (PK-like)"/>
    <property type="match status" value="1"/>
</dbReference>
<dbReference type="InterPro" id="IPR000719">
    <property type="entry name" value="Prot_kinase_dom"/>
</dbReference>
<dbReference type="AlphaFoldDB" id="D0LRP0"/>
<keyword evidence="3" id="KW-0723">Serine/threonine-protein kinase</keyword>
<dbReference type="Proteomes" id="UP000001880">
    <property type="component" value="Chromosome"/>
</dbReference>
<sequence>MSHPRGQSSSRARLHRGLRLGNYVIEEKIGSGSQADVFLARDVVLERPVALKVFPRAQASRNAHTSLREARLIARLDAPTIVRVYHIEQTPALNFLAIEYVDGGSLDAVVRRSGAVPVRQAVKFAMAVFDGLQHAHELGIVHSDINPKNLLISKSGQLKIADFGLAFLWETPSSMGVKELRGTPLYMAPEVWSGQSATPLSDIYSAGACLYFMLVGRPPFVESELDALRKAHLERTVLIPAEVPTALSELIRQCMAKDPAQRPSSARAVRQSLSSFVSRVRRRRSSVIPSTESEAANSEEEANDSESATSDLPLLVRAEAEAEMLHVAVYAEASESFAAALAEECPLLVMHGGEAEERNVLLRRLFADDESGIERPSIARLEVAVEPGHLLAALGSRMGCSPDEIDKITSILELLCGSVAVRKSLGYVQVCIAGAIDETDAISMIELVNAARARLVGFVLACATDDADLVAQAAQAYSLPVATARLSGMDADSAARYLVAWTRRASGGKFGWSHDALLLACDAFEQRSSPLIVRWLEDLAVNAIYLAAHAHMRLITSWCVSGAIKHTSRIERIEDIVPSWRQRPVVWPPPELLTKLGELRARWPNLAQDLPATGEDANRVGSSTRQ</sequence>
<evidence type="ECO:0000256" key="1">
    <source>
        <dbReference type="SAM" id="MobiDB-lite"/>
    </source>
</evidence>
<proteinExistence type="predicted"/>
<dbReference type="eggNOG" id="COG0515">
    <property type="taxonomic scope" value="Bacteria"/>
</dbReference>
<keyword evidence="3" id="KW-0808">Transferase</keyword>
<dbReference type="InterPro" id="IPR011009">
    <property type="entry name" value="Kinase-like_dom_sf"/>
</dbReference>
<protein>
    <submittedName>
        <fullName evidence="3">Serine/threonine protein kinase</fullName>
    </submittedName>
</protein>
<feature type="region of interest" description="Disordered" evidence="1">
    <location>
        <begin position="287"/>
        <end position="310"/>
    </location>
</feature>
<dbReference type="PANTHER" id="PTHR24348">
    <property type="entry name" value="SERINE/THREONINE-PROTEIN KINASE UNC-51-RELATED"/>
    <property type="match status" value="1"/>
</dbReference>
<accession>D0LRP0</accession>